<organism evidence="1 2">
    <name type="scientific">Arctium lappa</name>
    <name type="common">Greater burdock</name>
    <name type="synonym">Lappa major</name>
    <dbReference type="NCBI Taxonomy" id="4217"/>
    <lineage>
        <taxon>Eukaryota</taxon>
        <taxon>Viridiplantae</taxon>
        <taxon>Streptophyta</taxon>
        <taxon>Embryophyta</taxon>
        <taxon>Tracheophyta</taxon>
        <taxon>Spermatophyta</taxon>
        <taxon>Magnoliopsida</taxon>
        <taxon>eudicotyledons</taxon>
        <taxon>Gunneridae</taxon>
        <taxon>Pentapetalae</taxon>
        <taxon>asterids</taxon>
        <taxon>campanulids</taxon>
        <taxon>Asterales</taxon>
        <taxon>Asteraceae</taxon>
        <taxon>Carduoideae</taxon>
        <taxon>Cardueae</taxon>
        <taxon>Arctiinae</taxon>
        <taxon>Arctium</taxon>
    </lineage>
</organism>
<gene>
    <name evidence="1" type="ORF">L6452_19199</name>
</gene>
<protein>
    <submittedName>
        <fullName evidence="1">Uncharacterized protein</fullName>
    </submittedName>
</protein>
<evidence type="ECO:0000313" key="2">
    <source>
        <dbReference type="Proteomes" id="UP001055879"/>
    </source>
</evidence>
<sequence>METHSQTSDNSSKLVPSLNMAQFDVPVKGNNYFLDVTQTKYDEQFRPILDFFTNCELNDVLTKHASDIPLRFVQQWWYSGYNKEITRLSQFRRQYLPSKWNFMFSVLNRTITCKIGSQDQTHPAIIAIMYALFFNRSINMAHILFCEMLTAVDKKNKDLAKGKQPISVLFPRFISVIIQRAMEKFSITEEGPMTPLFMMNSFKATEVPPYPHDRRFPHTMIEVIPVDSPTYLLLSRVAQSSEPMMGSPTHLGSEPEPESESDISDTAQNINRAQPEGGSERVRKREHENPPSDEENNSVRAEEGEEERIPEGEFLNLESEGGEVEKDVLDDTHERFQSPNPRANTFTVQGGPASMDIETEVHTSNPTHPNRSEASTSASEARTTGETSDAAKSSQQDLDHDKNTLSPQSMSSPHTHDAFVAHKKLDCPLDRKDCLSEKEWHDLLAHGLLSLDSKVSTHIRFSSSDSDSDDQRPIGTIIGKSLKKGPQGLMGSPSGVNIKPTPKEGPSELEGNLESCIDPKVTPSDYVTKEEFRIFGDEIREYLKEIKLQMEKTSEASDSNSEVAKLTSEILKAIPPTSAPTPTLADFSQFKEEVLRSLAEVIAKIPTSSIVAPATTEFVTKADLTNFSKKITSNVMNISSKFVSKTTQQNKKIEDLLKNVKSSEGVLKRKEPEVACSEEARKKARYEDSDDADDQPQGSSDLHKGEKTPTPKPVETQKESTPSESNQSKEKGIERRSTSTSAEDLQATLKSPVPVIFLAPSTSSAPIVPITAATPETIGALEEDEEQLVDFSTSEDAFSTPERPTYVMRDAYESEYERAESESEKEEKSDSGKEVAEEEIEVIDVEEYVFKNAQPHHTSTATELRESPEIDGYISEPTTDNPPQTKEPETMVADEQAPSENPVQKASIGLPAKVFNKPPTFLESNPKASIEDHFRYI</sequence>
<evidence type="ECO:0000313" key="1">
    <source>
        <dbReference type="EMBL" id="KAI3718334.1"/>
    </source>
</evidence>
<name>A0ACB9B769_ARCLA</name>
<proteinExistence type="predicted"/>
<accession>A0ACB9B769</accession>
<reference evidence="2" key="1">
    <citation type="journal article" date="2022" name="Mol. Ecol. Resour.">
        <title>The genomes of chicory, endive, great burdock and yacon provide insights into Asteraceae palaeo-polyploidization history and plant inulin production.</title>
        <authorList>
            <person name="Fan W."/>
            <person name="Wang S."/>
            <person name="Wang H."/>
            <person name="Wang A."/>
            <person name="Jiang F."/>
            <person name="Liu H."/>
            <person name="Zhao H."/>
            <person name="Xu D."/>
            <person name="Zhang Y."/>
        </authorList>
    </citation>
    <scope>NUCLEOTIDE SEQUENCE [LARGE SCALE GENOMIC DNA]</scope>
    <source>
        <strain evidence="2">cv. Niubang</strain>
    </source>
</reference>
<comment type="caution">
    <text evidence="1">The sequence shown here is derived from an EMBL/GenBank/DDBJ whole genome shotgun (WGS) entry which is preliminary data.</text>
</comment>
<dbReference type="Proteomes" id="UP001055879">
    <property type="component" value="Linkage Group LG06"/>
</dbReference>
<reference evidence="1 2" key="2">
    <citation type="journal article" date="2022" name="Mol. Ecol. Resour.">
        <title>The genomes of chicory, endive, great burdock and yacon provide insights into Asteraceae paleo-polyploidization history and plant inulin production.</title>
        <authorList>
            <person name="Fan W."/>
            <person name="Wang S."/>
            <person name="Wang H."/>
            <person name="Wang A."/>
            <person name="Jiang F."/>
            <person name="Liu H."/>
            <person name="Zhao H."/>
            <person name="Xu D."/>
            <person name="Zhang Y."/>
        </authorList>
    </citation>
    <scope>NUCLEOTIDE SEQUENCE [LARGE SCALE GENOMIC DNA]</scope>
    <source>
        <strain evidence="2">cv. Niubang</strain>
    </source>
</reference>
<dbReference type="EMBL" id="CM042052">
    <property type="protein sequence ID" value="KAI3718334.1"/>
    <property type="molecule type" value="Genomic_DNA"/>
</dbReference>
<keyword evidence="2" id="KW-1185">Reference proteome</keyword>